<reference evidence="5 6" key="1">
    <citation type="submission" date="2019-07" db="EMBL/GenBank/DDBJ databases">
        <title>Whole genome shotgun sequence of Skermanella aerolata NBRC 106429.</title>
        <authorList>
            <person name="Hosoyama A."/>
            <person name="Uohara A."/>
            <person name="Ohji S."/>
            <person name="Ichikawa N."/>
        </authorList>
    </citation>
    <scope>NUCLEOTIDE SEQUENCE [LARGE SCALE GENOMIC DNA]</scope>
    <source>
        <strain evidence="5 6">NBRC 106429</strain>
    </source>
</reference>
<dbReference type="InterPro" id="IPR001387">
    <property type="entry name" value="Cro/C1-type_HTH"/>
</dbReference>
<keyword evidence="1" id="KW-0805">Transcription regulation</keyword>
<dbReference type="RefSeq" id="WP_044427900.1">
    <property type="nucleotide sequence ID" value="NZ_BJYZ01000016.1"/>
</dbReference>
<proteinExistence type="predicted"/>
<gene>
    <name evidence="5" type="ORF">SAE02_35400</name>
</gene>
<dbReference type="PROSITE" id="PS50943">
    <property type="entry name" value="HTH_CROC1"/>
    <property type="match status" value="1"/>
</dbReference>
<evidence type="ECO:0000256" key="2">
    <source>
        <dbReference type="ARBA" id="ARBA00023125"/>
    </source>
</evidence>
<dbReference type="PANTHER" id="PTHR36511:SF4">
    <property type="entry name" value="ANTITOXIN MQSA"/>
    <property type="match status" value="1"/>
</dbReference>
<evidence type="ECO:0000259" key="4">
    <source>
        <dbReference type="PROSITE" id="PS50943"/>
    </source>
</evidence>
<keyword evidence="6" id="KW-1185">Reference proteome</keyword>
<dbReference type="OrthoDB" id="9799384at2"/>
<dbReference type="CDD" id="cd00093">
    <property type="entry name" value="HTH_XRE"/>
    <property type="match status" value="1"/>
</dbReference>
<dbReference type="EMBL" id="BJYZ01000016">
    <property type="protein sequence ID" value="GEO39392.1"/>
    <property type="molecule type" value="Genomic_DNA"/>
</dbReference>
<comment type="caution">
    <text evidence="5">The sequence shown here is derived from an EMBL/GenBank/DDBJ whole genome shotgun (WGS) entry which is preliminary data.</text>
</comment>
<feature type="domain" description="HTH cro/C1-type" evidence="4">
    <location>
        <begin position="45"/>
        <end position="88"/>
    </location>
</feature>
<organism evidence="5 6">
    <name type="scientific">Skermanella aerolata</name>
    <dbReference type="NCBI Taxonomy" id="393310"/>
    <lineage>
        <taxon>Bacteria</taxon>
        <taxon>Pseudomonadati</taxon>
        <taxon>Pseudomonadota</taxon>
        <taxon>Alphaproteobacteria</taxon>
        <taxon>Rhodospirillales</taxon>
        <taxon>Azospirillaceae</taxon>
        <taxon>Skermanella</taxon>
    </lineage>
</organism>
<keyword evidence="3" id="KW-0804">Transcription</keyword>
<dbReference type="Proteomes" id="UP000321523">
    <property type="component" value="Unassembled WGS sequence"/>
</dbReference>
<dbReference type="Gene3D" id="1.10.260.40">
    <property type="entry name" value="lambda repressor-like DNA-binding domains"/>
    <property type="match status" value="1"/>
</dbReference>
<dbReference type="PANTHER" id="PTHR36511">
    <property type="entry name" value="MERR FAMILY BACTERIAL REGULATORY PROTEIN"/>
    <property type="match status" value="1"/>
</dbReference>
<dbReference type="GO" id="GO:0003677">
    <property type="term" value="F:DNA binding"/>
    <property type="evidence" value="ECO:0007669"/>
    <property type="project" value="UniProtKB-KW"/>
</dbReference>
<dbReference type="Pfam" id="PF01381">
    <property type="entry name" value="HTH_3"/>
    <property type="match status" value="1"/>
</dbReference>
<protein>
    <submittedName>
        <fullName evidence="5">Transcriptional regulator</fullName>
    </submittedName>
</protein>
<dbReference type="AlphaFoldDB" id="A0A512DSD8"/>
<evidence type="ECO:0000313" key="6">
    <source>
        <dbReference type="Proteomes" id="UP000321523"/>
    </source>
</evidence>
<sequence length="100" mass="10993">MSRILSNVHKSAKRLHDAGHLDTVTMWKFDALCLPPKRTLSAEDVQQIRARNQVSQAVFAAFLGVGKTTVQQWEQGLKKPSGPAAKLLDLVDRKGLSALT</sequence>
<evidence type="ECO:0000313" key="5">
    <source>
        <dbReference type="EMBL" id="GEO39392.1"/>
    </source>
</evidence>
<dbReference type="SUPFAM" id="SSF47413">
    <property type="entry name" value="lambda repressor-like DNA-binding domains"/>
    <property type="match status" value="1"/>
</dbReference>
<name>A0A512DSD8_9PROT</name>
<dbReference type="InterPro" id="IPR010982">
    <property type="entry name" value="Lambda_DNA-bd_dom_sf"/>
</dbReference>
<evidence type="ECO:0000256" key="3">
    <source>
        <dbReference type="ARBA" id="ARBA00023163"/>
    </source>
</evidence>
<keyword evidence="2" id="KW-0238">DNA-binding</keyword>
<evidence type="ECO:0000256" key="1">
    <source>
        <dbReference type="ARBA" id="ARBA00023015"/>
    </source>
</evidence>
<accession>A0A512DSD8</accession>
<dbReference type="InterPro" id="IPR052359">
    <property type="entry name" value="HTH-type_reg/antitoxin"/>
</dbReference>